<evidence type="ECO:0000256" key="1">
    <source>
        <dbReference type="SAM" id="MobiDB-lite"/>
    </source>
</evidence>
<reference evidence="2 3" key="1">
    <citation type="journal article" date="2013" name="BMC Genomics">
        <title>The miniature genome of a carnivorous plant Genlisea aurea contains a low number of genes and short non-coding sequences.</title>
        <authorList>
            <person name="Leushkin E.V."/>
            <person name="Sutormin R.A."/>
            <person name="Nabieva E.R."/>
            <person name="Penin A.A."/>
            <person name="Kondrashov A.S."/>
            <person name="Logacheva M.D."/>
        </authorList>
    </citation>
    <scope>NUCLEOTIDE SEQUENCE [LARGE SCALE GENOMIC DNA]</scope>
</reference>
<evidence type="ECO:0000313" key="2">
    <source>
        <dbReference type="EMBL" id="EPS71410.1"/>
    </source>
</evidence>
<dbReference type="Proteomes" id="UP000015453">
    <property type="component" value="Unassembled WGS sequence"/>
</dbReference>
<proteinExistence type="predicted"/>
<sequence>MKNCTDIVKDFKELNSHFSSESATGTRNDPPILNDTQPDTGSSHITAKLIDTSAGSRPDAAVEEEEEEELRRRSAFLHQLLFSTFFNT</sequence>
<evidence type="ECO:0000313" key="3">
    <source>
        <dbReference type="Proteomes" id="UP000015453"/>
    </source>
</evidence>
<feature type="compositionally biased region" description="Polar residues" evidence="1">
    <location>
        <begin position="18"/>
        <end position="27"/>
    </location>
</feature>
<accession>S8CX05</accession>
<feature type="region of interest" description="Disordered" evidence="1">
    <location>
        <begin position="18"/>
        <end position="43"/>
    </location>
</feature>
<organism evidence="2 3">
    <name type="scientific">Genlisea aurea</name>
    <dbReference type="NCBI Taxonomy" id="192259"/>
    <lineage>
        <taxon>Eukaryota</taxon>
        <taxon>Viridiplantae</taxon>
        <taxon>Streptophyta</taxon>
        <taxon>Embryophyta</taxon>
        <taxon>Tracheophyta</taxon>
        <taxon>Spermatophyta</taxon>
        <taxon>Magnoliopsida</taxon>
        <taxon>eudicotyledons</taxon>
        <taxon>Gunneridae</taxon>
        <taxon>Pentapetalae</taxon>
        <taxon>asterids</taxon>
        <taxon>lamiids</taxon>
        <taxon>Lamiales</taxon>
        <taxon>Lentibulariaceae</taxon>
        <taxon>Genlisea</taxon>
    </lineage>
</organism>
<dbReference type="AlphaFoldDB" id="S8CX05"/>
<gene>
    <name evidence="2" type="ORF">M569_03351</name>
</gene>
<feature type="compositionally biased region" description="Polar residues" evidence="1">
    <location>
        <begin position="34"/>
        <end position="43"/>
    </location>
</feature>
<protein>
    <recommendedName>
        <fullName evidence="4">Protein dehydration-induced 19 C-terminal domain-containing protein</fullName>
    </recommendedName>
</protein>
<evidence type="ECO:0008006" key="4">
    <source>
        <dbReference type="Google" id="ProtNLM"/>
    </source>
</evidence>
<name>S8CX05_9LAMI</name>
<dbReference type="EMBL" id="AUSU01001269">
    <property type="protein sequence ID" value="EPS71410.1"/>
    <property type="molecule type" value="Genomic_DNA"/>
</dbReference>
<keyword evidence="3" id="KW-1185">Reference proteome</keyword>
<comment type="caution">
    <text evidence="2">The sequence shown here is derived from an EMBL/GenBank/DDBJ whole genome shotgun (WGS) entry which is preliminary data.</text>
</comment>